<dbReference type="PROSITE" id="PS51462">
    <property type="entry name" value="NUDIX"/>
    <property type="match status" value="1"/>
</dbReference>
<dbReference type="CDD" id="cd04688">
    <property type="entry name" value="NUDIX_Hydrolase"/>
    <property type="match status" value="1"/>
</dbReference>
<accession>A0A1B1ZA37</accession>
<evidence type="ECO:0000256" key="1">
    <source>
        <dbReference type="ARBA" id="ARBA00001946"/>
    </source>
</evidence>
<dbReference type="EMBL" id="CP016761">
    <property type="protein sequence ID" value="ANX14304.1"/>
    <property type="molecule type" value="Genomic_DNA"/>
</dbReference>
<dbReference type="OrthoDB" id="9804442at2"/>
<evidence type="ECO:0000259" key="3">
    <source>
        <dbReference type="PROSITE" id="PS51462"/>
    </source>
</evidence>
<keyword evidence="2" id="KW-0378">Hydrolase</keyword>
<dbReference type="GO" id="GO:0016787">
    <property type="term" value="F:hydrolase activity"/>
    <property type="evidence" value="ECO:0007669"/>
    <property type="project" value="UniProtKB-KW"/>
</dbReference>
<comment type="cofactor">
    <cofactor evidence="1">
        <name>Mg(2+)</name>
        <dbReference type="ChEBI" id="CHEBI:18420"/>
    </cofactor>
</comment>
<dbReference type="Proteomes" id="UP000077412">
    <property type="component" value="Chromosome"/>
</dbReference>
<dbReference type="InterPro" id="IPR000086">
    <property type="entry name" value="NUDIX_hydrolase_dom"/>
</dbReference>
<dbReference type="RefSeq" id="WP_066294279.1">
    <property type="nucleotide sequence ID" value="NZ_CP016761.1"/>
</dbReference>
<dbReference type="InterPro" id="IPR015797">
    <property type="entry name" value="NUDIX_hydrolase-like_dom_sf"/>
</dbReference>
<evidence type="ECO:0000256" key="2">
    <source>
        <dbReference type="ARBA" id="ARBA00022801"/>
    </source>
</evidence>
<name>A0A1B1ZA37_9BACL</name>
<gene>
    <name evidence="4" type="ORF">ABE41_020000</name>
</gene>
<dbReference type="Pfam" id="PF00293">
    <property type="entry name" value="NUDIX"/>
    <property type="match status" value="1"/>
</dbReference>
<organism evidence="4 5">
    <name type="scientific">Fictibacillus arsenicus</name>
    <dbReference type="NCBI Taxonomy" id="255247"/>
    <lineage>
        <taxon>Bacteria</taxon>
        <taxon>Bacillati</taxon>
        <taxon>Bacillota</taxon>
        <taxon>Bacilli</taxon>
        <taxon>Bacillales</taxon>
        <taxon>Fictibacillaceae</taxon>
        <taxon>Fictibacillus</taxon>
    </lineage>
</organism>
<dbReference type="PANTHER" id="PTHR43046:SF14">
    <property type="entry name" value="MUTT_NUDIX FAMILY PROTEIN"/>
    <property type="match status" value="1"/>
</dbReference>
<evidence type="ECO:0000313" key="5">
    <source>
        <dbReference type="Proteomes" id="UP000077412"/>
    </source>
</evidence>
<dbReference type="PANTHER" id="PTHR43046">
    <property type="entry name" value="GDP-MANNOSE MANNOSYL HYDROLASE"/>
    <property type="match status" value="1"/>
</dbReference>
<keyword evidence="5" id="KW-1185">Reference proteome</keyword>
<dbReference type="AlphaFoldDB" id="A0A1B1ZA37"/>
<protein>
    <recommendedName>
        <fullName evidence="3">Nudix hydrolase domain-containing protein</fullName>
    </recommendedName>
</protein>
<reference evidence="4 5" key="1">
    <citation type="submission" date="2016-08" db="EMBL/GenBank/DDBJ databases">
        <title>Complete genome sequence of Fictibacillus arsenicus G25-54, a strain with toxicity to nematodes and a potential arsenic-resistance activity.</title>
        <authorList>
            <person name="Zheng Z."/>
        </authorList>
    </citation>
    <scope>NUCLEOTIDE SEQUENCE [LARGE SCALE GENOMIC DNA]</scope>
    <source>
        <strain evidence="4 5">G25-54</strain>
    </source>
</reference>
<dbReference type="SUPFAM" id="SSF55811">
    <property type="entry name" value="Nudix"/>
    <property type="match status" value="1"/>
</dbReference>
<feature type="domain" description="Nudix hydrolase" evidence="3">
    <location>
        <begin position="7"/>
        <end position="144"/>
    </location>
</feature>
<dbReference type="Gene3D" id="3.90.79.10">
    <property type="entry name" value="Nucleoside Triphosphate Pyrophosphohydrolase"/>
    <property type="match status" value="1"/>
</dbReference>
<dbReference type="KEGG" id="far:ABE41_020000"/>
<dbReference type="STRING" id="255247.ABE41_020000"/>
<sequence>MDAVFHVEHQVFNYRVAGGLIQDGYVLIHRSKLESHWSLPGGRVKLGEDARTSLKREMVEELALDVEALNHLCTIENFFTYNEKNIHEVGLYFEMHARHPLSLHNGEEFTVEEAERLVFKWVPLKDLGDYKLYPEVIKNKLMTYCFTSDYFFVNDLQNV</sequence>
<proteinExistence type="predicted"/>
<evidence type="ECO:0000313" key="4">
    <source>
        <dbReference type="EMBL" id="ANX14304.1"/>
    </source>
</evidence>